<name>D6TUG9_KTERA</name>
<dbReference type="STRING" id="485913.Krac_5049"/>
<reference evidence="1 2" key="1">
    <citation type="journal article" date="2011" name="Stand. Genomic Sci.">
        <title>Non-contiguous finished genome sequence and contextual data of the filamentous soil bacterium Ktedonobacter racemifer type strain (SOSP1-21).</title>
        <authorList>
            <person name="Chang Y.J."/>
            <person name="Land M."/>
            <person name="Hauser L."/>
            <person name="Chertkov O."/>
            <person name="Del Rio T.G."/>
            <person name="Nolan M."/>
            <person name="Copeland A."/>
            <person name="Tice H."/>
            <person name="Cheng J.F."/>
            <person name="Lucas S."/>
            <person name="Han C."/>
            <person name="Goodwin L."/>
            <person name="Pitluck S."/>
            <person name="Ivanova N."/>
            <person name="Ovchinikova G."/>
            <person name="Pati A."/>
            <person name="Chen A."/>
            <person name="Palaniappan K."/>
            <person name="Mavromatis K."/>
            <person name="Liolios K."/>
            <person name="Brettin T."/>
            <person name="Fiebig A."/>
            <person name="Rohde M."/>
            <person name="Abt B."/>
            <person name="Goker M."/>
            <person name="Detter J.C."/>
            <person name="Woyke T."/>
            <person name="Bristow J."/>
            <person name="Eisen J.A."/>
            <person name="Markowitz V."/>
            <person name="Hugenholtz P."/>
            <person name="Kyrpides N.C."/>
            <person name="Klenk H.P."/>
            <person name="Lapidus A."/>
        </authorList>
    </citation>
    <scope>NUCLEOTIDE SEQUENCE [LARGE SCALE GENOMIC DNA]</scope>
    <source>
        <strain evidence="2">DSM 44963</strain>
    </source>
</reference>
<proteinExistence type="predicted"/>
<dbReference type="InParanoid" id="D6TUG9"/>
<dbReference type="Proteomes" id="UP000004508">
    <property type="component" value="Unassembled WGS sequence"/>
</dbReference>
<keyword evidence="2" id="KW-1185">Reference proteome</keyword>
<protein>
    <submittedName>
        <fullName evidence="1">Uncharacterized protein</fullName>
    </submittedName>
</protein>
<dbReference type="AlphaFoldDB" id="D6TUG9"/>
<evidence type="ECO:0000313" key="1">
    <source>
        <dbReference type="EMBL" id="EFH84037.1"/>
    </source>
</evidence>
<dbReference type="EMBL" id="ADVG01000003">
    <property type="protein sequence ID" value="EFH84037.1"/>
    <property type="molecule type" value="Genomic_DNA"/>
</dbReference>
<comment type="caution">
    <text evidence="1">The sequence shown here is derived from an EMBL/GenBank/DDBJ whole genome shotgun (WGS) entry which is preliminary data.</text>
</comment>
<sequence>MEHSHSQERKDEGSHFLLSPFCLMHHMAALRVEDGS</sequence>
<evidence type="ECO:0000313" key="2">
    <source>
        <dbReference type="Proteomes" id="UP000004508"/>
    </source>
</evidence>
<organism evidence="1 2">
    <name type="scientific">Ktedonobacter racemifer DSM 44963</name>
    <dbReference type="NCBI Taxonomy" id="485913"/>
    <lineage>
        <taxon>Bacteria</taxon>
        <taxon>Bacillati</taxon>
        <taxon>Chloroflexota</taxon>
        <taxon>Ktedonobacteria</taxon>
        <taxon>Ktedonobacterales</taxon>
        <taxon>Ktedonobacteraceae</taxon>
        <taxon>Ktedonobacter</taxon>
    </lineage>
</organism>
<gene>
    <name evidence="1" type="ORF">Krac_5049</name>
</gene>
<accession>D6TUG9</accession>